<keyword evidence="3 4" id="KW-0687">Ribonucleoprotein</keyword>
<dbReference type="GO" id="GO:0003735">
    <property type="term" value="F:structural constituent of ribosome"/>
    <property type="evidence" value="ECO:0007669"/>
    <property type="project" value="InterPro"/>
</dbReference>
<reference evidence="5 6" key="1">
    <citation type="submission" date="2011-09" db="EMBL/GenBank/DDBJ databases">
        <title>The Genome Sequence of Plasmodium vivax North Korean.</title>
        <authorList>
            <consortium name="The Broad Institute Genome Sequencing Platform"/>
            <consortium name="The Broad Institute Genome Sequencing Center for Infectious Disease"/>
            <person name="Neafsey D."/>
            <person name="Carlton J."/>
            <person name="Barnwell J."/>
            <person name="Collins W."/>
            <person name="Escalante A."/>
            <person name="Mullikin J."/>
            <person name="Saul A."/>
            <person name="Guigo R."/>
            <person name="Camara F."/>
            <person name="Young S.K."/>
            <person name="Zeng Q."/>
            <person name="Gargeya S."/>
            <person name="Fitzgerald M."/>
            <person name="Haas B."/>
            <person name="Abouelleil A."/>
            <person name="Alvarado L."/>
            <person name="Arachchi H.M."/>
            <person name="Berlin A."/>
            <person name="Brown A."/>
            <person name="Chapman S.B."/>
            <person name="Chen Z."/>
            <person name="Dunbar C."/>
            <person name="Freedman E."/>
            <person name="Gearin G."/>
            <person name="Gellesch M."/>
            <person name="Goldberg J."/>
            <person name="Griggs A."/>
            <person name="Gujja S."/>
            <person name="Heiman D."/>
            <person name="Howarth C."/>
            <person name="Larson L."/>
            <person name="Lui A."/>
            <person name="MacDonald P.J.P."/>
            <person name="Montmayeur A."/>
            <person name="Murphy C."/>
            <person name="Neiman D."/>
            <person name="Pearson M."/>
            <person name="Priest M."/>
            <person name="Roberts A."/>
            <person name="Saif S."/>
            <person name="Shea T."/>
            <person name="Shenoy N."/>
            <person name="Sisk P."/>
            <person name="Stolte C."/>
            <person name="Sykes S."/>
            <person name="Wortman J."/>
            <person name="Nusbaum C."/>
            <person name="Birren B."/>
        </authorList>
    </citation>
    <scope>NUCLEOTIDE SEQUENCE [LARGE SCALE GENOMIC DNA]</scope>
    <source>
        <strain evidence="5 6">North Korean</strain>
    </source>
</reference>
<dbReference type="CDD" id="cd00336">
    <property type="entry name" value="Ribosomal_L22"/>
    <property type="match status" value="1"/>
</dbReference>
<dbReference type="GO" id="GO:0006412">
    <property type="term" value="P:translation"/>
    <property type="evidence" value="ECO:0007669"/>
    <property type="project" value="InterPro"/>
</dbReference>
<dbReference type="AlphaFoldDB" id="A0A0J9TKU1"/>
<evidence type="ECO:0000256" key="2">
    <source>
        <dbReference type="ARBA" id="ARBA00022980"/>
    </source>
</evidence>
<dbReference type="EMBL" id="KQ235637">
    <property type="protein sequence ID" value="KMZ96320.1"/>
    <property type="molecule type" value="Genomic_DNA"/>
</dbReference>
<accession>A0A0J9TKU1</accession>
<evidence type="ECO:0000256" key="4">
    <source>
        <dbReference type="RuleBase" id="RU004005"/>
    </source>
</evidence>
<organism evidence="5 6">
    <name type="scientific">Plasmodium vivax North Korean</name>
    <dbReference type="NCBI Taxonomy" id="1035514"/>
    <lineage>
        <taxon>Eukaryota</taxon>
        <taxon>Sar</taxon>
        <taxon>Alveolata</taxon>
        <taxon>Apicomplexa</taxon>
        <taxon>Aconoidasida</taxon>
        <taxon>Haemosporida</taxon>
        <taxon>Plasmodiidae</taxon>
        <taxon>Plasmodium</taxon>
        <taxon>Plasmodium (Plasmodium)</taxon>
    </lineage>
</organism>
<evidence type="ECO:0000313" key="5">
    <source>
        <dbReference type="EMBL" id="KMZ96320.1"/>
    </source>
</evidence>
<dbReference type="PROSITE" id="PS00464">
    <property type="entry name" value="RIBOSOMAL_L22"/>
    <property type="match status" value="1"/>
</dbReference>
<dbReference type="InterPro" id="IPR018260">
    <property type="entry name" value="Ribosomal_uL22_CS"/>
</dbReference>
<name>A0A0J9TKU1_PLAVI</name>
<dbReference type="GO" id="GO:0015934">
    <property type="term" value="C:large ribosomal subunit"/>
    <property type="evidence" value="ECO:0007669"/>
    <property type="project" value="InterPro"/>
</dbReference>
<dbReference type="PANTHER" id="PTHR13501:SF8">
    <property type="entry name" value="LARGE RIBOSOMAL SUBUNIT PROTEIN UL22M"/>
    <property type="match status" value="1"/>
</dbReference>
<evidence type="ECO:0000313" key="6">
    <source>
        <dbReference type="Proteomes" id="UP000053239"/>
    </source>
</evidence>
<proteinExistence type="inferred from homology"/>
<evidence type="ECO:0000256" key="3">
    <source>
        <dbReference type="ARBA" id="ARBA00023274"/>
    </source>
</evidence>
<dbReference type="PANTHER" id="PTHR13501">
    <property type="entry name" value="CHLOROPLAST 50S RIBOSOMAL PROTEIN L22-RELATED"/>
    <property type="match status" value="1"/>
</dbReference>
<sequence length="144" mass="16591">MVVRVVHRNVKISPQKAVLACRLIHRKSLTQAYEILRSVSDRKMVKLLYKLLLEASANAVNNYALRGDDLLIDKCVATKGSRLKRSFIRAKGRTDMRIRKFSHLSVTLIEGERRPKRVAKSTKKLEEGVELDTKKIEEYNEDKV</sequence>
<dbReference type="InterPro" id="IPR001063">
    <property type="entry name" value="Ribosomal_uL22"/>
</dbReference>
<dbReference type="InterPro" id="IPR036394">
    <property type="entry name" value="Ribosomal_uL22_sf"/>
</dbReference>
<dbReference type="Proteomes" id="UP000053239">
    <property type="component" value="Unassembled WGS sequence"/>
</dbReference>
<comment type="similarity">
    <text evidence="1 4">Belongs to the universal ribosomal protein uL22 family.</text>
</comment>
<evidence type="ECO:0000256" key="1">
    <source>
        <dbReference type="ARBA" id="ARBA00009451"/>
    </source>
</evidence>
<keyword evidence="2 4" id="KW-0689">Ribosomal protein</keyword>
<evidence type="ECO:0008006" key="7">
    <source>
        <dbReference type="Google" id="ProtNLM"/>
    </source>
</evidence>
<protein>
    <recommendedName>
        <fullName evidence="7">50S ribosomal protein L22</fullName>
    </recommendedName>
</protein>
<dbReference type="InterPro" id="IPR047867">
    <property type="entry name" value="Ribosomal_uL22_bac/org-type"/>
</dbReference>
<dbReference type="Gene3D" id="3.90.470.10">
    <property type="entry name" value="Ribosomal protein L22/L17"/>
    <property type="match status" value="1"/>
</dbReference>
<dbReference type="Pfam" id="PF00237">
    <property type="entry name" value="Ribosomal_L22"/>
    <property type="match status" value="1"/>
</dbReference>
<gene>
    <name evidence="5" type="ORF">PVNG_02458</name>
</gene>
<dbReference type="SUPFAM" id="SSF54843">
    <property type="entry name" value="Ribosomal protein L22"/>
    <property type="match status" value="1"/>
</dbReference>